<dbReference type="Gene3D" id="3.90.226.10">
    <property type="entry name" value="2-enoyl-CoA Hydratase, Chain A, domain 1"/>
    <property type="match status" value="2"/>
</dbReference>
<feature type="domain" description="CoA carboxyltransferase C-terminal" evidence="1">
    <location>
        <begin position="310"/>
        <end position="615"/>
    </location>
</feature>
<dbReference type="InterPro" id="IPR011763">
    <property type="entry name" value="COA_CT_C"/>
</dbReference>
<evidence type="ECO:0000313" key="2">
    <source>
        <dbReference type="EMBL" id="EPR78857.1"/>
    </source>
</evidence>
<dbReference type="PANTHER" id="PTHR45728:SF3">
    <property type="entry name" value="ACETYL-COA CARBOXYLASE"/>
    <property type="match status" value="1"/>
</dbReference>
<organism evidence="2 3">
    <name type="scientific">Spraguea lophii (strain 42_110)</name>
    <name type="common">Microsporidian parasite</name>
    <dbReference type="NCBI Taxonomy" id="1358809"/>
    <lineage>
        <taxon>Eukaryota</taxon>
        <taxon>Fungi</taxon>
        <taxon>Fungi incertae sedis</taxon>
        <taxon>Microsporidia</taxon>
        <taxon>Spragueidae</taxon>
        <taxon>Spraguea</taxon>
    </lineage>
</organism>
<dbReference type="GO" id="GO:0003989">
    <property type="term" value="F:acetyl-CoA carboxylase activity"/>
    <property type="evidence" value="ECO:0007669"/>
    <property type="project" value="InterPro"/>
</dbReference>
<evidence type="ECO:0000313" key="3">
    <source>
        <dbReference type="Proteomes" id="UP000014978"/>
    </source>
</evidence>
<dbReference type="InterPro" id="IPR029045">
    <property type="entry name" value="ClpP/crotonase-like_dom_sf"/>
</dbReference>
<accession>S7WAR4</accession>
<dbReference type="OrthoDB" id="14612at2759"/>
<dbReference type="GO" id="GO:0006633">
    <property type="term" value="P:fatty acid biosynthetic process"/>
    <property type="evidence" value="ECO:0007669"/>
    <property type="project" value="TreeGrafter"/>
</dbReference>
<dbReference type="InParanoid" id="S7WAR4"/>
<dbReference type="InterPro" id="IPR034733">
    <property type="entry name" value="AcCoA_carboxyl_beta"/>
</dbReference>
<dbReference type="HOGENOM" id="CLU_444540_0_0_1"/>
<dbReference type="EMBL" id="ATCN01000522">
    <property type="protein sequence ID" value="EPR78857.1"/>
    <property type="molecule type" value="Genomic_DNA"/>
</dbReference>
<keyword evidence="3" id="KW-1185">Reference proteome</keyword>
<name>S7WAR4_SPRLO</name>
<dbReference type="Proteomes" id="UP000014978">
    <property type="component" value="Unassembled WGS sequence"/>
</dbReference>
<dbReference type="VEuPathDB" id="MicrosporidiaDB:SLOPH_97"/>
<reference evidence="3" key="1">
    <citation type="journal article" date="2013" name="PLoS Genet.">
        <title>The genome of Spraguea lophii and the basis of host-microsporidian interactions.</title>
        <authorList>
            <person name="Campbell S.E."/>
            <person name="Williams T.A."/>
            <person name="Yousuf A."/>
            <person name="Soanes D.M."/>
            <person name="Paszkiewicz K.H."/>
            <person name="Williams B.A.P."/>
        </authorList>
    </citation>
    <scope>NUCLEOTIDE SEQUENCE [LARGE SCALE GENOMIC DNA]</scope>
    <source>
        <strain evidence="3">42_110</strain>
    </source>
</reference>
<comment type="caution">
    <text evidence="2">The sequence shown here is derived from an EMBL/GenBank/DDBJ whole genome shotgun (WGS) entry which is preliminary data.</text>
</comment>
<dbReference type="Pfam" id="PF01039">
    <property type="entry name" value="Carboxyl_trans"/>
    <property type="match status" value="2"/>
</dbReference>
<dbReference type="AlphaFoldDB" id="S7WAR4"/>
<dbReference type="OMA" id="TIAEDIC"/>
<dbReference type="STRING" id="1358809.S7WAR4"/>
<evidence type="ECO:0000259" key="1">
    <source>
        <dbReference type="PROSITE" id="PS50989"/>
    </source>
</evidence>
<proteinExistence type="predicted"/>
<dbReference type="PANTHER" id="PTHR45728">
    <property type="entry name" value="ACETYL-COA CARBOXYLASE, ISOFORM A"/>
    <property type="match status" value="1"/>
</dbReference>
<feature type="non-terminal residue" evidence="2">
    <location>
        <position position="1"/>
    </location>
</feature>
<protein>
    <submittedName>
        <fullName evidence="2">Acetyl CoA carboxylase</fullName>
    </submittedName>
</protein>
<dbReference type="InterPro" id="IPR049076">
    <property type="entry name" value="ACCA"/>
</dbReference>
<sequence>IKNNISAYKYNYKNNIIIFIIMSKIYANGSFSSDELIFYYLLCRECREKGYLRIFINDNSGVRVGFSEDMLDNIEIRDNGIFIEDGNDKIEESDLYIQDNNANVITTEKITLTDKYLSYNSKLISIFSNKNSGSENLSLSSLCAIETIDAYNSIFTLSYVSGMSVGIGAYLCRLGNRIIMKKDSYMLLTGYQALNKLLGDNYYKSNLSLGGYEVLGKNGIVQCEVVNDMDGIEEIFRWIEYYIDGQSSHSKKLYDNTNKYSNMDDNTNECINQNTNDNANEHNNIDDSANKCTNQDITDNTNECIIQNIDFNKVINKSIENYNEIEIIENIIDKNTYKEYMPDYAPNIITARAKIQNTTIAIISSKHHTYNNHITNEENNKSTTNTQNINNKNNIESKLMPHVLHASSSQKFSEFISQINTENLNLLIIANYKGFSGGDKDMLDGVLKYGSNIINELKIFKNKIYIYIPPNGQLRGGTYVIFDKNINKNIRLTVHNTAEVGVLEPSALCEIKVKNKIKSKLEKIVNKYKECKHLNTDDNYNNDNITYNNNLSTINNHNNHNDSYNINTTIKTIAEDICKLQDNTFRLYKDNIIDEYVEVKELRNKIIEYFNLPDK</sequence>
<dbReference type="PROSITE" id="PS50989">
    <property type="entry name" value="COA_CT_CTER"/>
    <property type="match status" value="1"/>
</dbReference>
<gene>
    <name evidence="2" type="ORF">SLOPH_97</name>
</gene>
<dbReference type="SUPFAM" id="SSF52096">
    <property type="entry name" value="ClpP/crotonase"/>
    <property type="match status" value="2"/>
</dbReference>